<dbReference type="RefSeq" id="WP_344310059.1">
    <property type="nucleotide sequence ID" value="NZ_BAAANO010000024.1"/>
</dbReference>
<evidence type="ECO:0000256" key="5">
    <source>
        <dbReference type="SAM" id="MobiDB-lite"/>
    </source>
</evidence>
<keyword evidence="2 6" id="KW-0812">Transmembrane</keyword>
<sequence>MDTRQWPRRAGVVAVNRVRLGARRIRTNFSQIVQVVGGATLAYAFCHFVLGHEYPFLAAVAAAVGTGVTVDRRLRRALEFGFGATAGVLFGELMLHLFGGGIWQLATVMFVGILLGMMLNSGGLFTMQIGIQSIYVVTVPPGLSAQPFDRTTDALIGAGVALAMALLVPNDARKAPRDRAATLLQEIAEVLALCGKALRNADSDMAEDALARARDTQNLVDSWRTSMTISLESTRINARNRRYAREIRRIAESLEYSDRAMRLVRVICRRAASMADLGVDRPQVATMLDQLGQGAEGIRAAVAQGVSRASALDVLVDVARTLDPRRSDLIDLNDEAFVLLLRPLAVDLMQAGGATEDRAQDALPPLPVPLAYTDLLDLVPEEDTESAPEEADPGAEAVRPDPKTQEPPRRDC</sequence>
<gene>
    <name evidence="8" type="ORF">GCM10009755_24270</name>
</gene>
<dbReference type="InterPro" id="IPR049453">
    <property type="entry name" value="Memb_transporter_dom"/>
</dbReference>
<evidence type="ECO:0000256" key="6">
    <source>
        <dbReference type="SAM" id="Phobius"/>
    </source>
</evidence>
<dbReference type="EMBL" id="BAAANO010000024">
    <property type="protein sequence ID" value="GAA2011991.1"/>
    <property type="molecule type" value="Genomic_DNA"/>
</dbReference>
<feature type="compositionally biased region" description="Basic and acidic residues" evidence="5">
    <location>
        <begin position="398"/>
        <end position="412"/>
    </location>
</feature>
<reference evidence="8 9" key="1">
    <citation type="journal article" date="2019" name="Int. J. Syst. Evol. Microbiol.">
        <title>The Global Catalogue of Microorganisms (GCM) 10K type strain sequencing project: providing services to taxonomists for standard genome sequencing and annotation.</title>
        <authorList>
            <consortium name="The Broad Institute Genomics Platform"/>
            <consortium name="The Broad Institute Genome Sequencing Center for Infectious Disease"/>
            <person name="Wu L."/>
            <person name="Ma J."/>
        </authorList>
    </citation>
    <scope>NUCLEOTIDE SEQUENCE [LARGE SCALE GENOMIC DNA]</scope>
    <source>
        <strain evidence="8 9">JCM 14546</strain>
    </source>
</reference>
<feature type="domain" description="Integral membrane bound transporter" evidence="7">
    <location>
        <begin position="42"/>
        <end position="163"/>
    </location>
</feature>
<feature type="compositionally biased region" description="Acidic residues" evidence="5">
    <location>
        <begin position="379"/>
        <end position="393"/>
    </location>
</feature>
<keyword evidence="9" id="KW-1185">Reference proteome</keyword>
<feature type="transmembrane region" description="Helical" evidence="6">
    <location>
        <begin position="77"/>
        <end position="95"/>
    </location>
</feature>
<evidence type="ECO:0000259" key="7">
    <source>
        <dbReference type="Pfam" id="PF13515"/>
    </source>
</evidence>
<evidence type="ECO:0000256" key="2">
    <source>
        <dbReference type="ARBA" id="ARBA00022692"/>
    </source>
</evidence>
<evidence type="ECO:0000256" key="3">
    <source>
        <dbReference type="ARBA" id="ARBA00022989"/>
    </source>
</evidence>
<evidence type="ECO:0000313" key="8">
    <source>
        <dbReference type="EMBL" id="GAA2011991.1"/>
    </source>
</evidence>
<feature type="transmembrane region" description="Helical" evidence="6">
    <location>
        <begin position="29"/>
        <end position="48"/>
    </location>
</feature>
<protein>
    <submittedName>
        <fullName evidence="8">FUSC family protein</fullName>
    </submittedName>
</protein>
<proteinExistence type="predicted"/>
<evidence type="ECO:0000313" key="9">
    <source>
        <dbReference type="Proteomes" id="UP001500755"/>
    </source>
</evidence>
<name>A0ABN2TK22_9MICO</name>
<keyword evidence="4 6" id="KW-0472">Membrane</keyword>
<comment type="subcellular location">
    <subcellularLocation>
        <location evidence="1">Membrane</location>
        <topology evidence="1">Multi-pass membrane protein</topology>
    </subcellularLocation>
</comment>
<keyword evidence="3 6" id="KW-1133">Transmembrane helix</keyword>
<dbReference type="Pfam" id="PF13515">
    <property type="entry name" value="FUSC_2"/>
    <property type="match status" value="1"/>
</dbReference>
<dbReference type="Proteomes" id="UP001500755">
    <property type="component" value="Unassembled WGS sequence"/>
</dbReference>
<evidence type="ECO:0000256" key="1">
    <source>
        <dbReference type="ARBA" id="ARBA00004141"/>
    </source>
</evidence>
<accession>A0ABN2TK22</accession>
<organism evidence="8 9">
    <name type="scientific">Brevibacterium samyangense</name>
    <dbReference type="NCBI Taxonomy" id="366888"/>
    <lineage>
        <taxon>Bacteria</taxon>
        <taxon>Bacillati</taxon>
        <taxon>Actinomycetota</taxon>
        <taxon>Actinomycetes</taxon>
        <taxon>Micrococcales</taxon>
        <taxon>Brevibacteriaceae</taxon>
        <taxon>Brevibacterium</taxon>
    </lineage>
</organism>
<feature type="region of interest" description="Disordered" evidence="5">
    <location>
        <begin position="377"/>
        <end position="412"/>
    </location>
</feature>
<comment type="caution">
    <text evidence="8">The sequence shown here is derived from an EMBL/GenBank/DDBJ whole genome shotgun (WGS) entry which is preliminary data.</text>
</comment>
<evidence type="ECO:0000256" key="4">
    <source>
        <dbReference type="ARBA" id="ARBA00023136"/>
    </source>
</evidence>